<comment type="similarity">
    <text evidence="1">Belongs to the metallo-dependent hydrolases superfamily. TatD-type hydrolase family.</text>
</comment>
<dbReference type="AlphaFoldDB" id="A0A318EJD8"/>
<organism evidence="5 6">
    <name type="scientific">Sinimarinibacterium flocculans</name>
    <dbReference type="NCBI Taxonomy" id="985250"/>
    <lineage>
        <taxon>Bacteria</taxon>
        <taxon>Pseudomonadati</taxon>
        <taxon>Pseudomonadota</taxon>
        <taxon>Gammaproteobacteria</taxon>
        <taxon>Nevskiales</taxon>
        <taxon>Nevskiaceae</taxon>
        <taxon>Sinimarinibacterium</taxon>
    </lineage>
</organism>
<feature type="binding site" evidence="4">
    <location>
        <position position="100"/>
    </location>
    <ligand>
        <name>a divalent metal cation</name>
        <dbReference type="ChEBI" id="CHEBI:60240"/>
        <label>1</label>
    </ligand>
</feature>
<reference evidence="5 6" key="1">
    <citation type="submission" date="2018-04" db="EMBL/GenBank/DDBJ databases">
        <title>Genomic Encyclopedia of Type Strains, Phase IV (KMG-IV): sequencing the most valuable type-strain genomes for metagenomic binning, comparative biology and taxonomic classification.</title>
        <authorList>
            <person name="Goeker M."/>
        </authorList>
    </citation>
    <scope>NUCLEOTIDE SEQUENCE [LARGE SCALE GENOMIC DNA]</scope>
    <source>
        <strain evidence="5 6">DSM 104150</strain>
    </source>
</reference>
<dbReference type="EMBL" id="QICN01000001">
    <property type="protein sequence ID" value="PXV71004.1"/>
    <property type="molecule type" value="Genomic_DNA"/>
</dbReference>
<accession>A0A318EJD8</accession>
<gene>
    <name evidence="5" type="ORF">C8D93_10142</name>
</gene>
<dbReference type="SUPFAM" id="SSF51556">
    <property type="entry name" value="Metallo-dependent hydrolases"/>
    <property type="match status" value="1"/>
</dbReference>
<proteinExistence type="inferred from homology"/>
<evidence type="ECO:0000256" key="4">
    <source>
        <dbReference type="PIRSR" id="PIRSR005902-1"/>
    </source>
</evidence>
<dbReference type="PANTHER" id="PTHR46124:SF2">
    <property type="entry name" value="D-AMINOACYL-TRNA DEACYLASE"/>
    <property type="match status" value="1"/>
</dbReference>
<feature type="binding site" evidence="4">
    <location>
        <position position="136"/>
    </location>
    <ligand>
        <name>a divalent metal cation</name>
        <dbReference type="ChEBI" id="CHEBI:60240"/>
        <label>2</label>
    </ligand>
</feature>
<evidence type="ECO:0000313" key="5">
    <source>
        <dbReference type="EMBL" id="PXV71004.1"/>
    </source>
</evidence>
<feature type="binding site" evidence="4">
    <location>
        <position position="212"/>
    </location>
    <ligand>
        <name>a divalent metal cation</name>
        <dbReference type="ChEBI" id="CHEBI:60240"/>
        <label>1</label>
    </ligand>
</feature>
<dbReference type="Gene3D" id="3.20.20.140">
    <property type="entry name" value="Metal-dependent hydrolases"/>
    <property type="match status" value="1"/>
</dbReference>
<dbReference type="FunFam" id="3.20.20.140:FF:000005">
    <property type="entry name" value="TatD family hydrolase"/>
    <property type="match status" value="1"/>
</dbReference>
<dbReference type="InterPro" id="IPR018228">
    <property type="entry name" value="DNase_TatD-rel_CS"/>
</dbReference>
<evidence type="ECO:0000313" key="6">
    <source>
        <dbReference type="Proteomes" id="UP000248330"/>
    </source>
</evidence>
<dbReference type="RefSeq" id="WP_110263167.1">
    <property type="nucleotide sequence ID" value="NZ_CAWNXA010000001.1"/>
</dbReference>
<keyword evidence="3" id="KW-0378">Hydrolase</keyword>
<dbReference type="Proteomes" id="UP000248330">
    <property type="component" value="Unassembled WGS sequence"/>
</dbReference>
<dbReference type="CDD" id="cd01310">
    <property type="entry name" value="TatD_DNAse"/>
    <property type="match status" value="1"/>
</dbReference>
<evidence type="ECO:0000256" key="3">
    <source>
        <dbReference type="ARBA" id="ARBA00022801"/>
    </source>
</evidence>
<dbReference type="GO" id="GO:0016788">
    <property type="term" value="F:hydrolase activity, acting on ester bonds"/>
    <property type="evidence" value="ECO:0007669"/>
    <property type="project" value="InterPro"/>
</dbReference>
<dbReference type="PANTHER" id="PTHR46124">
    <property type="entry name" value="D-AMINOACYL-TRNA DEACYLASE"/>
    <property type="match status" value="1"/>
</dbReference>
<feature type="binding site" evidence="4">
    <location>
        <position position="161"/>
    </location>
    <ligand>
        <name>a divalent metal cation</name>
        <dbReference type="ChEBI" id="CHEBI:60240"/>
        <label>2</label>
    </ligand>
</feature>
<protein>
    <submittedName>
        <fullName evidence="5">Sec-independent protein translocase TatD</fullName>
    </submittedName>
</protein>
<dbReference type="PIRSF" id="PIRSF005902">
    <property type="entry name" value="DNase_TatD"/>
    <property type="match status" value="1"/>
</dbReference>
<dbReference type="InterPro" id="IPR001130">
    <property type="entry name" value="TatD-like"/>
</dbReference>
<evidence type="ECO:0000256" key="1">
    <source>
        <dbReference type="ARBA" id="ARBA00009275"/>
    </source>
</evidence>
<evidence type="ECO:0000256" key="2">
    <source>
        <dbReference type="ARBA" id="ARBA00022723"/>
    </source>
</evidence>
<dbReference type="Pfam" id="PF01026">
    <property type="entry name" value="TatD_DNase"/>
    <property type="match status" value="1"/>
</dbReference>
<dbReference type="OrthoDB" id="9810005at2"/>
<dbReference type="InterPro" id="IPR032466">
    <property type="entry name" value="Metal_Hydrolase"/>
</dbReference>
<keyword evidence="6" id="KW-1185">Reference proteome</keyword>
<sequence length="275" mass="29883">MSGPDVPALVDIGANLAHDSFAADLDAVLERAASAGVSEIVVTGSAQDSNADALALARRYPGRLYATAGLHPHHAGDWNAAIAAQLREHATLPEVVALGECGLDYFRNYSPRDAQRRAFAAQLDIAAQTGRPLFLHQRDAHGDFVAMLREYRAQLGAVVVHCFTDTQTALEDYLALDCHIGITGWICDERRGAHLLDAVRIIPDDRLMLETDAPYLLPRTAPKAPSRRNEPAYLPWVTRAVAQARGTDEHRIAALTSRTARRFFGIGPGSVHQNP</sequence>
<name>A0A318EJD8_9GAMM</name>
<dbReference type="GO" id="GO:0046872">
    <property type="term" value="F:metal ion binding"/>
    <property type="evidence" value="ECO:0007669"/>
    <property type="project" value="UniProtKB-KW"/>
</dbReference>
<dbReference type="PROSITE" id="PS01091">
    <property type="entry name" value="TATD_3"/>
    <property type="match status" value="1"/>
</dbReference>
<keyword evidence="2 4" id="KW-0479">Metal-binding</keyword>
<dbReference type="GO" id="GO:0005829">
    <property type="term" value="C:cytosol"/>
    <property type="evidence" value="ECO:0007669"/>
    <property type="project" value="TreeGrafter"/>
</dbReference>
<comment type="caution">
    <text evidence="5">The sequence shown here is derived from an EMBL/GenBank/DDBJ whole genome shotgun (WGS) entry which is preliminary data.</text>
</comment>